<sequence>GMGICRVAEPYFKQYCQAEKKMVPSSSGMNENVNTLLQKYSNNINYATLGYDVDYPFYLMRLQFLLCFQLSNLLHDHQKNSGQRRSVEWDHDAILIMKANNVDYQIEFCEVVGNACIHDDQGDRKKFLNYNIVNIRDDHNIKNYSMDGGIDLIGEHRGVKFVVQCKNFTEDKGGLSIYPPDTSKFSYSRIDDVISGTGCLEMPGEYHASSGVSG</sequence>
<organism evidence="1">
    <name type="scientific">Rhizophagus irregularis (strain DAOM 181602 / DAOM 197198 / MUCL 43194)</name>
    <name type="common">Arbuscular mycorrhizal fungus</name>
    <name type="synonym">Glomus intraradices</name>
    <dbReference type="NCBI Taxonomy" id="747089"/>
    <lineage>
        <taxon>Eukaryota</taxon>
        <taxon>Fungi</taxon>
        <taxon>Fungi incertae sedis</taxon>
        <taxon>Mucoromycota</taxon>
        <taxon>Glomeromycotina</taxon>
        <taxon>Glomeromycetes</taxon>
        <taxon>Glomerales</taxon>
        <taxon>Glomeraceae</taxon>
        <taxon>Rhizophagus</taxon>
    </lineage>
</organism>
<gene>
    <name evidence="1" type="ORF">GLOINDRAFT_94696</name>
</gene>
<dbReference type="VEuPathDB" id="FungiDB:RhiirFUN_012333"/>
<dbReference type="HOGENOM" id="CLU_1291742_0_0_1"/>
<evidence type="ECO:0008006" key="2">
    <source>
        <dbReference type="Google" id="ProtNLM"/>
    </source>
</evidence>
<protein>
    <recommendedName>
        <fullName evidence="2">Restriction endonuclease type IV Mrr domain-containing protein</fullName>
    </recommendedName>
</protein>
<feature type="non-terminal residue" evidence="1">
    <location>
        <position position="1"/>
    </location>
</feature>
<accession>U9U6B9</accession>
<reference evidence="1" key="1">
    <citation type="submission" date="2013-07" db="EMBL/GenBank/DDBJ databases">
        <title>The genome of an arbuscular mycorrhizal fungus provides insights into the evolution of the oldest plant symbiosis.</title>
        <authorList>
            <consortium name="DOE Joint Genome Institute"/>
            <person name="Tisserant E."/>
            <person name="Malbreil M."/>
            <person name="Kuo A."/>
            <person name="Kohler A."/>
            <person name="Symeonidi A."/>
            <person name="Balestrini R."/>
            <person name="Charron P."/>
            <person name="Duensing N."/>
            <person name="Frei-dit-Frey N."/>
            <person name="Gianinazzi-Pearson V."/>
            <person name="Gilbert B."/>
            <person name="Handa Y."/>
            <person name="Hijri M."/>
            <person name="Kaul R."/>
            <person name="Kawaguchi M."/>
            <person name="Krajinski F."/>
            <person name="Lammers P."/>
            <person name="Lapierre D."/>
            <person name="Masclaux F.G."/>
            <person name="Murat C."/>
            <person name="Morin E."/>
            <person name="Ndikumana S."/>
            <person name="Pagni M."/>
            <person name="Petitpierre D."/>
            <person name="Requena N."/>
            <person name="Rosikiewicz P."/>
            <person name="Riley R."/>
            <person name="Saito K."/>
            <person name="San Clemente H."/>
            <person name="Shapiro H."/>
            <person name="van Tuinen D."/>
            <person name="Becard G."/>
            <person name="Bonfante P."/>
            <person name="Paszkowski U."/>
            <person name="Shachar-Hill Y."/>
            <person name="Young J.P."/>
            <person name="Sanders I.R."/>
            <person name="Henrissat B."/>
            <person name="Rensing S.A."/>
            <person name="Grigoriev I.V."/>
            <person name="Corradi N."/>
            <person name="Roux C."/>
            <person name="Martin F."/>
        </authorList>
    </citation>
    <scope>NUCLEOTIDE SEQUENCE</scope>
    <source>
        <strain evidence="1">DAOM 197198</strain>
    </source>
</reference>
<proteinExistence type="predicted"/>
<dbReference type="VEuPathDB" id="FungiDB:RhiirFUN_012334"/>
<dbReference type="AlphaFoldDB" id="U9U6B9"/>
<name>U9U6B9_RHIID</name>
<dbReference type="EMBL" id="KI281469">
    <property type="protein sequence ID" value="ESA15949.1"/>
    <property type="molecule type" value="Genomic_DNA"/>
</dbReference>
<evidence type="ECO:0000313" key="1">
    <source>
        <dbReference type="EMBL" id="ESA15949.1"/>
    </source>
</evidence>